<comment type="caution">
    <text evidence="3">The sequence shown here is derived from an EMBL/GenBank/DDBJ whole genome shotgun (WGS) entry which is preliminary data.</text>
</comment>
<keyword evidence="4" id="KW-1185">Reference proteome</keyword>
<evidence type="ECO:0000256" key="1">
    <source>
        <dbReference type="SAM" id="MobiDB-lite"/>
    </source>
</evidence>
<protein>
    <submittedName>
        <fullName evidence="3">Uncharacterized protein</fullName>
    </submittedName>
</protein>
<feature type="compositionally biased region" description="Low complexity" evidence="1">
    <location>
        <begin position="554"/>
        <end position="565"/>
    </location>
</feature>
<keyword evidence="2" id="KW-1133">Transmembrane helix</keyword>
<proteinExistence type="predicted"/>
<keyword evidence="2" id="KW-0472">Membrane</keyword>
<dbReference type="AlphaFoldDB" id="A0A428UXN8"/>
<evidence type="ECO:0000313" key="3">
    <source>
        <dbReference type="EMBL" id="RSM19007.1"/>
    </source>
</evidence>
<accession>A0A428UXN8</accession>
<feature type="compositionally biased region" description="Basic and acidic residues" evidence="1">
    <location>
        <begin position="520"/>
        <end position="536"/>
    </location>
</feature>
<dbReference type="EMBL" id="NIZV01000016">
    <property type="protein sequence ID" value="RSM19007.1"/>
    <property type="molecule type" value="Genomic_DNA"/>
</dbReference>
<gene>
    <name evidence="3" type="ORF">CDV31_002138</name>
</gene>
<feature type="transmembrane region" description="Helical" evidence="2">
    <location>
        <begin position="487"/>
        <end position="510"/>
    </location>
</feature>
<feature type="transmembrane region" description="Helical" evidence="2">
    <location>
        <begin position="212"/>
        <end position="234"/>
    </location>
</feature>
<reference evidence="3 4" key="1">
    <citation type="submission" date="2017-06" db="EMBL/GenBank/DDBJ databases">
        <title>Cmopartive genomic analysis of Ambrosia Fusariam Clade fungi.</title>
        <authorList>
            <person name="Stajich J.E."/>
            <person name="Carrillo J."/>
            <person name="Kijimoto T."/>
            <person name="Eskalen A."/>
            <person name="O'Donnell K."/>
            <person name="Kasson M."/>
        </authorList>
    </citation>
    <scope>NUCLEOTIDE SEQUENCE [LARGE SCALE GENOMIC DNA]</scope>
    <source>
        <strain evidence="3 4">NRRL 20438</strain>
    </source>
</reference>
<dbReference type="PANTHER" id="PTHR38122">
    <property type="entry name" value="GLYCOPROTEIN X"/>
    <property type="match status" value="1"/>
</dbReference>
<sequence length="601" mass="65098">MESRLPPLRRVFRGVSPVWRNALSSLFRRDVAPAVCYNDCNGAYKIALSVGKSDKLCDSNGSFMKVYNACISCIEENSDSTKTSLHGYVEPQFGQFISYCEGEDDTEPTTTFADPEVVVVTTEEDVEPTTTIGGFEPLTTENSQIPSATTDCDGCITTALEDYRGSTIMIVLGTKTVPTSSLLDRSSFRRPSSTTTSEADRNEPDSPSSPNLATIIGPVVPSVVLLIVFAFLGFRWYKKRERVKDQEAQIEVGEEPKVEKAQLHSDCVSRPTYELEGSTPFVPDPISPDGAEMAANEVAAHEMSTDKKLGERRVENEEVQYDTSLSRYDCRVADLNLDNAYKIGLSDGDKTDRLCAENGSFMQVYSICIDCVKENSDSTKDTVNADVQNEFKQFLDKCKDSGSASTIAPNKNVIPTTSCGGCATTVLTDYTGGVITVVLGTKTGAATASLSNFFTVTRTLKVTQTAHPGSGSGSDPNDDSSNANIPIIVGSVIPSFVFLACAAFFGVWWWKRRQKQPEQKLAHVEGGSSEKPEVEYKAQLPSDCVPRPTYELEGSAPIAPGSSSSDTAFEAEMPANEVPAQEMPTEVNSTKHQPGNVSLGR</sequence>
<evidence type="ECO:0000313" key="4">
    <source>
        <dbReference type="Proteomes" id="UP000288429"/>
    </source>
</evidence>
<evidence type="ECO:0000256" key="2">
    <source>
        <dbReference type="SAM" id="Phobius"/>
    </source>
</evidence>
<organism evidence="3 4">
    <name type="scientific">Fusarium ambrosium</name>
    <dbReference type="NCBI Taxonomy" id="131363"/>
    <lineage>
        <taxon>Eukaryota</taxon>
        <taxon>Fungi</taxon>
        <taxon>Dikarya</taxon>
        <taxon>Ascomycota</taxon>
        <taxon>Pezizomycotina</taxon>
        <taxon>Sordariomycetes</taxon>
        <taxon>Hypocreomycetidae</taxon>
        <taxon>Hypocreales</taxon>
        <taxon>Nectriaceae</taxon>
        <taxon>Fusarium</taxon>
        <taxon>Fusarium solani species complex</taxon>
    </lineage>
</organism>
<feature type="region of interest" description="Disordered" evidence="1">
    <location>
        <begin position="182"/>
        <end position="213"/>
    </location>
</feature>
<name>A0A428UXN8_9HYPO</name>
<feature type="region of interest" description="Disordered" evidence="1">
    <location>
        <begin position="520"/>
        <end position="601"/>
    </location>
</feature>
<dbReference type="PANTHER" id="PTHR38122:SF1">
    <property type="entry name" value="GLYCOPROTEIN X"/>
    <property type="match status" value="1"/>
</dbReference>
<keyword evidence="2" id="KW-0812">Transmembrane</keyword>
<dbReference type="Proteomes" id="UP000288429">
    <property type="component" value="Unassembled WGS sequence"/>
</dbReference>
<feature type="compositionally biased region" description="Polar residues" evidence="1">
    <location>
        <begin position="586"/>
        <end position="601"/>
    </location>
</feature>